<dbReference type="RefSeq" id="WP_082723305.1">
    <property type="nucleotide sequence ID" value="NZ_JANIKK010000004.1"/>
</dbReference>
<feature type="compositionally biased region" description="Gly residues" evidence="18">
    <location>
        <begin position="485"/>
        <end position="494"/>
    </location>
</feature>
<dbReference type="UniPathway" id="UPA00219"/>
<dbReference type="GO" id="GO:0008360">
    <property type="term" value="P:regulation of cell shape"/>
    <property type="evidence" value="ECO:0007669"/>
    <property type="project" value="UniProtKB-KW"/>
</dbReference>
<comment type="catalytic activity">
    <reaction evidence="16">
        <text>[GlcNAc-(1-&gt;4)-Mur2Ac(oyl-L-Ala-gamma-D-Glu-L-Lys-D-Ala-D-Ala)](n)-di-trans,octa-cis-undecaprenyl diphosphate + beta-D-GlcNAc-(1-&gt;4)-Mur2Ac(oyl-L-Ala-gamma-D-Glu-L-Lys-D-Ala-D-Ala)-di-trans,octa-cis-undecaprenyl diphosphate = [GlcNAc-(1-&gt;4)-Mur2Ac(oyl-L-Ala-gamma-D-Glu-L-Lys-D-Ala-D-Ala)](n+1)-di-trans,octa-cis-undecaprenyl diphosphate + di-trans,octa-cis-undecaprenyl diphosphate + H(+)</text>
        <dbReference type="Rhea" id="RHEA:23708"/>
        <dbReference type="Rhea" id="RHEA-COMP:9602"/>
        <dbReference type="Rhea" id="RHEA-COMP:9603"/>
        <dbReference type="ChEBI" id="CHEBI:15378"/>
        <dbReference type="ChEBI" id="CHEBI:58405"/>
        <dbReference type="ChEBI" id="CHEBI:60033"/>
        <dbReference type="ChEBI" id="CHEBI:78435"/>
        <dbReference type="EC" id="2.4.99.28"/>
    </reaction>
</comment>
<feature type="compositionally biased region" description="Basic and acidic residues" evidence="18">
    <location>
        <begin position="495"/>
        <end position="506"/>
    </location>
</feature>
<evidence type="ECO:0000256" key="1">
    <source>
        <dbReference type="ARBA" id="ARBA00004141"/>
    </source>
</evidence>
<feature type="transmembrane region" description="Helical" evidence="19">
    <location>
        <begin position="21"/>
        <end position="45"/>
    </location>
</feature>
<keyword evidence="5 19" id="KW-0812">Transmembrane</keyword>
<evidence type="ECO:0000256" key="15">
    <source>
        <dbReference type="ARBA" id="ARBA00044770"/>
    </source>
</evidence>
<evidence type="ECO:0000256" key="11">
    <source>
        <dbReference type="ARBA" id="ARBA00033270"/>
    </source>
</evidence>
<keyword evidence="20" id="KW-0132">Cell division</keyword>
<comment type="caution">
    <text evidence="20">The sequence shown here is derived from an EMBL/GenBank/DDBJ whole genome shotgun (WGS) entry which is preliminary data.</text>
</comment>
<feature type="transmembrane region" description="Helical" evidence="19">
    <location>
        <begin position="362"/>
        <end position="384"/>
    </location>
</feature>
<evidence type="ECO:0000256" key="9">
    <source>
        <dbReference type="ARBA" id="ARBA00023136"/>
    </source>
</evidence>
<evidence type="ECO:0000256" key="16">
    <source>
        <dbReference type="ARBA" id="ARBA00049902"/>
    </source>
</evidence>
<feature type="transmembrane region" description="Helical" evidence="19">
    <location>
        <begin position="87"/>
        <end position="104"/>
    </location>
</feature>
<evidence type="ECO:0000256" key="14">
    <source>
        <dbReference type="ARBA" id="ARBA00041418"/>
    </source>
</evidence>
<dbReference type="GO" id="GO:0009252">
    <property type="term" value="P:peptidoglycan biosynthetic process"/>
    <property type="evidence" value="ECO:0007669"/>
    <property type="project" value="UniProtKB-UniPathway"/>
</dbReference>
<feature type="transmembrane region" description="Helical" evidence="19">
    <location>
        <begin position="163"/>
        <end position="179"/>
    </location>
</feature>
<evidence type="ECO:0000256" key="5">
    <source>
        <dbReference type="ARBA" id="ARBA00022692"/>
    </source>
</evidence>
<keyword evidence="21" id="KW-1185">Reference proteome</keyword>
<accession>A0A540RAL1</accession>
<evidence type="ECO:0000256" key="7">
    <source>
        <dbReference type="ARBA" id="ARBA00022984"/>
    </source>
</evidence>
<dbReference type="EC" id="2.4.99.28" evidence="15"/>
<dbReference type="PROSITE" id="PS00428">
    <property type="entry name" value="FTSW_RODA_SPOVE"/>
    <property type="match status" value="1"/>
</dbReference>
<gene>
    <name evidence="20" type="ORF">EJK80_00950</name>
</gene>
<comment type="function">
    <text evidence="17">Peptidoglycan polymerase that is essential for cell division.</text>
</comment>
<feature type="compositionally biased region" description="Basic and acidic residues" evidence="18">
    <location>
        <begin position="446"/>
        <end position="460"/>
    </location>
</feature>
<evidence type="ECO:0000313" key="20">
    <source>
        <dbReference type="EMBL" id="TQE44762.1"/>
    </source>
</evidence>
<evidence type="ECO:0000256" key="8">
    <source>
        <dbReference type="ARBA" id="ARBA00022989"/>
    </source>
</evidence>
<dbReference type="GO" id="GO:0008955">
    <property type="term" value="F:peptidoglycan glycosyltransferase activity"/>
    <property type="evidence" value="ECO:0007669"/>
    <property type="project" value="UniProtKB-EC"/>
</dbReference>
<evidence type="ECO:0000256" key="19">
    <source>
        <dbReference type="SAM" id="Phobius"/>
    </source>
</evidence>
<comment type="pathway">
    <text evidence="2">Cell wall biogenesis; peptidoglycan biosynthesis.</text>
</comment>
<keyword evidence="7" id="KW-0573">Peptidoglycan synthesis</keyword>
<dbReference type="PANTHER" id="PTHR30474">
    <property type="entry name" value="CELL CYCLE PROTEIN"/>
    <property type="match status" value="1"/>
</dbReference>
<evidence type="ECO:0000256" key="18">
    <source>
        <dbReference type="SAM" id="MobiDB-lite"/>
    </source>
</evidence>
<feature type="transmembrane region" description="Helical" evidence="19">
    <location>
        <begin position="328"/>
        <end position="350"/>
    </location>
</feature>
<reference evidence="20 21" key="1">
    <citation type="submission" date="2019-06" db="EMBL/GenBank/DDBJ databases">
        <title>Draft genome of C. phoceense Strain 272.</title>
        <authorList>
            <person name="Pacheco L.G.C."/>
            <person name="Barberis C.M."/>
            <person name="Almuzara M.N."/>
            <person name="Traglia G.M."/>
            <person name="Santos C.S."/>
            <person name="Rocha D.J.P.G."/>
            <person name="Aguiar E.R.G.R."/>
            <person name="Vay C.A."/>
        </authorList>
    </citation>
    <scope>NUCLEOTIDE SEQUENCE [LARGE SCALE GENOMIC DNA]</scope>
    <source>
        <strain evidence="20 21">272</strain>
    </source>
</reference>
<keyword evidence="6" id="KW-0133">Cell shape</keyword>
<dbReference type="GO" id="GO:0051301">
    <property type="term" value="P:cell division"/>
    <property type="evidence" value="ECO:0007669"/>
    <property type="project" value="UniProtKB-KW"/>
</dbReference>
<evidence type="ECO:0000256" key="3">
    <source>
        <dbReference type="ARBA" id="ARBA00022676"/>
    </source>
</evidence>
<dbReference type="GO" id="GO:0005886">
    <property type="term" value="C:plasma membrane"/>
    <property type="evidence" value="ECO:0007669"/>
    <property type="project" value="TreeGrafter"/>
</dbReference>
<organism evidence="20 21">
    <name type="scientific">Corynebacterium phoceense</name>
    <dbReference type="NCBI Taxonomy" id="1686286"/>
    <lineage>
        <taxon>Bacteria</taxon>
        <taxon>Bacillati</taxon>
        <taxon>Actinomycetota</taxon>
        <taxon>Actinomycetes</taxon>
        <taxon>Mycobacteriales</taxon>
        <taxon>Corynebacteriaceae</taxon>
        <taxon>Corynebacterium</taxon>
    </lineage>
</organism>
<evidence type="ECO:0000313" key="21">
    <source>
        <dbReference type="Proteomes" id="UP000318080"/>
    </source>
</evidence>
<dbReference type="Pfam" id="PF01098">
    <property type="entry name" value="FTSW_RODA_SPOVE"/>
    <property type="match status" value="1"/>
</dbReference>
<dbReference type="PANTHER" id="PTHR30474:SF2">
    <property type="entry name" value="PEPTIDOGLYCAN GLYCOSYLTRANSFERASE FTSW-RELATED"/>
    <property type="match status" value="1"/>
</dbReference>
<evidence type="ECO:0000256" key="13">
    <source>
        <dbReference type="ARBA" id="ARBA00041185"/>
    </source>
</evidence>
<feature type="transmembrane region" description="Helical" evidence="19">
    <location>
        <begin position="185"/>
        <end position="202"/>
    </location>
</feature>
<evidence type="ECO:0000256" key="17">
    <source>
        <dbReference type="ARBA" id="ARBA00049966"/>
    </source>
</evidence>
<keyword evidence="20" id="KW-0131">Cell cycle</keyword>
<evidence type="ECO:0000256" key="12">
    <source>
        <dbReference type="ARBA" id="ARBA00038053"/>
    </source>
</evidence>
<feature type="transmembrane region" description="Helical" evidence="19">
    <location>
        <begin position="296"/>
        <end position="316"/>
    </location>
</feature>
<evidence type="ECO:0000256" key="2">
    <source>
        <dbReference type="ARBA" id="ARBA00004752"/>
    </source>
</evidence>
<dbReference type="AlphaFoldDB" id="A0A540RAL1"/>
<dbReference type="GO" id="GO:0015648">
    <property type="term" value="F:lipid-linked peptidoglycan transporter activity"/>
    <property type="evidence" value="ECO:0007669"/>
    <property type="project" value="TreeGrafter"/>
</dbReference>
<feature type="transmembrane region" description="Helical" evidence="19">
    <location>
        <begin position="57"/>
        <end position="75"/>
    </location>
</feature>
<comment type="subcellular location">
    <subcellularLocation>
        <location evidence="1">Membrane</location>
        <topology evidence="1">Multi-pass membrane protein</topology>
    </subcellularLocation>
</comment>
<dbReference type="GO" id="GO:0032153">
    <property type="term" value="C:cell division site"/>
    <property type="evidence" value="ECO:0007669"/>
    <property type="project" value="TreeGrafter"/>
</dbReference>
<dbReference type="EMBL" id="VHIR01000001">
    <property type="protein sequence ID" value="TQE44762.1"/>
    <property type="molecule type" value="Genomic_DNA"/>
</dbReference>
<keyword evidence="3" id="KW-0328">Glycosyltransferase</keyword>
<name>A0A540RAL1_9CORY</name>
<dbReference type="Proteomes" id="UP000318080">
    <property type="component" value="Unassembled WGS sequence"/>
</dbReference>
<evidence type="ECO:0000256" key="6">
    <source>
        <dbReference type="ARBA" id="ARBA00022960"/>
    </source>
</evidence>
<feature type="transmembrane region" description="Helical" evidence="19">
    <location>
        <begin position="207"/>
        <end position="227"/>
    </location>
</feature>
<proteinExistence type="inferred from homology"/>
<comment type="similarity">
    <text evidence="12">Belongs to the SEDS family. FtsW subfamily.</text>
</comment>
<keyword evidence="4" id="KW-0808">Transferase</keyword>
<sequence>MRAAIGRWFSAAGARPGLDYLMLRICVLTLVGIGMLMAYSASMATSVAEDGVVWQQALRQAVMVIAGLFCFWLGLRIPPRKWRSATVWLLLLAIALLLLVLTPVGTGREEVGSQSWIVVAGISIQPSEIARIAIALFGANLLADKRFGMYHPRTIWDYFKDPFVQYTVVALGMFGLIIAQGDMGMGMSFALVAIFTLFFAGMHKSMFVFILVLAIVGVAVLFTGGGYRSNRFHTYFDALVGNIQDTQGTGFQTYQGFLSLADGGLTGVGLGQSRAKWFYLPEARNDFVFAIVGEEMGLWGGLLVITLFFFLGFFGFRTAMRAQNQFQGLAAGTLTAAVVSQAFFNISYVIGLLPVTGIQLPMISAGGTAAIITIGSMGLLCNIARHEPAQVSAMQNYGRPLFDRLLWIPEPEPSDAAPRTGGRRRADGSGAPRDARPERPAVPAGAHERPARAREREQSHRARFGAPVTSRTTSRRAGEQPTARGGRGARTGGPDGRDSRRGTRRR</sequence>
<keyword evidence="8 19" id="KW-1133">Transmembrane helix</keyword>
<evidence type="ECO:0000256" key="4">
    <source>
        <dbReference type="ARBA" id="ARBA00022679"/>
    </source>
</evidence>
<dbReference type="InterPro" id="IPR018365">
    <property type="entry name" value="Cell_cycle_FtsW-rel_CS"/>
</dbReference>
<evidence type="ECO:0000256" key="10">
    <source>
        <dbReference type="ARBA" id="ARBA00032370"/>
    </source>
</evidence>
<feature type="transmembrane region" description="Helical" evidence="19">
    <location>
        <begin position="116"/>
        <end position="142"/>
    </location>
</feature>
<keyword evidence="9 19" id="KW-0472">Membrane</keyword>
<protein>
    <recommendedName>
        <fullName evidence="13">Probable peptidoglycan glycosyltransferase FtsW</fullName>
        <ecNumber evidence="15">2.4.99.28</ecNumber>
    </recommendedName>
    <alternativeName>
        <fullName evidence="14">Cell division protein FtsW</fullName>
    </alternativeName>
    <alternativeName>
        <fullName evidence="11">Cell wall polymerase</fullName>
    </alternativeName>
    <alternativeName>
        <fullName evidence="10">Peptidoglycan polymerase</fullName>
    </alternativeName>
</protein>
<dbReference type="InterPro" id="IPR001182">
    <property type="entry name" value="FtsW/RodA"/>
</dbReference>
<feature type="region of interest" description="Disordered" evidence="18">
    <location>
        <begin position="409"/>
        <end position="506"/>
    </location>
</feature>